<evidence type="ECO:0000256" key="4">
    <source>
        <dbReference type="ARBA" id="ARBA00022723"/>
    </source>
</evidence>
<organism evidence="8 9">
    <name type="scientific">Dehalococcoides mccartyi</name>
    <dbReference type="NCBI Taxonomy" id="61435"/>
    <lineage>
        <taxon>Bacteria</taxon>
        <taxon>Bacillati</taxon>
        <taxon>Chloroflexota</taxon>
        <taxon>Dehalococcoidia</taxon>
        <taxon>Dehalococcoidales</taxon>
        <taxon>Dehalococcoidaceae</taxon>
        <taxon>Dehalococcoides</taxon>
    </lineage>
</organism>
<dbReference type="Pfam" id="PF01058">
    <property type="entry name" value="Oxidored_q6"/>
    <property type="match status" value="1"/>
</dbReference>
<gene>
    <name evidence="8" type="ORF">DA01_05895</name>
</gene>
<dbReference type="EMBL" id="JGYD01000027">
    <property type="protein sequence ID" value="KSV16204.1"/>
    <property type="molecule type" value="Genomic_DNA"/>
</dbReference>
<evidence type="ECO:0000256" key="2">
    <source>
        <dbReference type="ARBA" id="ARBA00009173"/>
    </source>
</evidence>
<dbReference type="GO" id="GO:0051539">
    <property type="term" value="F:4 iron, 4 sulfur cluster binding"/>
    <property type="evidence" value="ECO:0007669"/>
    <property type="project" value="UniProtKB-KW"/>
</dbReference>
<reference evidence="8 9" key="1">
    <citation type="journal article" date="2015" name="Sci. Rep.">
        <title>A comparative genomics and reductive dehalogenase gene transcription study of two chloroethene-respiring bacteria, Dehalococcoides mccartyi strains MB and 11a.</title>
        <authorList>
            <person name="Low A."/>
            <person name="Shen Z."/>
            <person name="Cheng D."/>
            <person name="Rogers M.J."/>
            <person name="Lee P.K."/>
            <person name="He J."/>
        </authorList>
    </citation>
    <scope>NUCLEOTIDE SEQUENCE [LARGE SCALE GENOMIC DNA]</scope>
    <source>
        <strain evidence="8 9">MB</strain>
    </source>
</reference>
<dbReference type="Proteomes" id="UP000053577">
    <property type="component" value="Unassembled WGS sequence"/>
</dbReference>
<dbReference type="Gene3D" id="3.40.50.12280">
    <property type="match status" value="1"/>
</dbReference>
<keyword evidence="3" id="KW-0004">4Fe-4S</keyword>
<dbReference type="PATRIC" id="fig|61435.5.peg.1163"/>
<dbReference type="GO" id="GO:0016829">
    <property type="term" value="F:lyase activity"/>
    <property type="evidence" value="ECO:0007669"/>
    <property type="project" value="UniProtKB-KW"/>
</dbReference>
<proteinExistence type="inferred from homology"/>
<evidence type="ECO:0000256" key="6">
    <source>
        <dbReference type="ARBA" id="ARBA00023014"/>
    </source>
</evidence>
<sequence>MKNVLNNIFKPKVCRQMPKGDADFDKLGFALKTEIHAVFGRSLAIRALDSGSDNSAEIELNNLSNPYYDIERFGLSFVASPRHADILIVTGAVSQNMAIAVRKTFDAMPSPKLVIALGDDACGSSIVCGGYGVLGGVDKILPVDLKIPGNPPEPIQIITALLGLMRSLGKK</sequence>
<dbReference type="SUPFAM" id="SSF56770">
    <property type="entry name" value="HydA/Nqo6-like"/>
    <property type="match status" value="1"/>
</dbReference>
<dbReference type="AlphaFoldDB" id="A0A0V8LXH3"/>
<keyword evidence="6" id="KW-0411">Iron-sulfur</keyword>
<evidence type="ECO:0000256" key="1">
    <source>
        <dbReference type="ARBA" id="ARBA00001966"/>
    </source>
</evidence>
<keyword evidence="8" id="KW-0456">Lyase</keyword>
<keyword evidence="5" id="KW-0408">Iron</keyword>
<dbReference type="PANTHER" id="PTHR42989:SF1">
    <property type="entry name" value="FORMATE HYDROGENLYASE SUBUNIT 7-RELATED"/>
    <property type="match status" value="1"/>
</dbReference>
<comment type="similarity">
    <text evidence="2">Belongs to the complex I 20 kDa subunit family.</text>
</comment>
<dbReference type="GeneID" id="3229146"/>
<dbReference type="InterPro" id="IPR052375">
    <property type="entry name" value="Complex_I_20kDa-like"/>
</dbReference>
<dbReference type="OrthoDB" id="9786737at2"/>
<dbReference type="GO" id="GO:0046872">
    <property type="term" value="F:metal ion binding"/>
    <property type="evidence" value="ECO:0007669"/>
    <property type="project" value="UniProtKB-KW"/>
</dbReference>
<name>A0A0V8LXH3_9CHLR</name>
<comment type="caution">
    <text evidence="8">The sequence shown here is derived from an EMBL/GenBank/DDBJ whole genome shotgun (WGS) entry which is preliminary data.</text>
</comment>
<keyword evidence="4" id="KW-0479">Metal-binding</keyword>
<evidence type="ECO:0000256" key="5">
    <source>
        <dbReference type="ARBA" id="ARBA00023004"/>
    </source>
</evidence>
<dbReference type="RefSeq" id="WP_010937243.1">
    <property type="nucleotide sequence ID" value="NZ_JGYD01000027.1"/>
</dbReference>
<evidence type="ECO:0000256" key="3">
    <source>
        <dbReference type="ARBA" id="ARBA00022485"/>
    </source>
</evidence>
<dbReference type="FunFam" id="3.40.50.12280:FF:000012">
    <property type="entry name" value="Hydrogenase, HycG subunit"/>
    <property type="match status" value="1"/>
</dbReference>
<comment type="cofactor">
    <cofactor evidence="1">
        <name>[4Fe-4S] cluster</name>
        <dbReference type="ChEBI" id="CHEBI:49883"/>
    </cofactor>
</comment>
<feature type="domain" description="NADH:ubiquinone oxidoreductase-like 20kDa subunit" evidence="7">
    <location>
        <begin position="56"/>
        <end position="162"/>
    </location>
</feature>
<evidence type="ECO:0000259" key="7">
    <source>
        <dbReference type="Pfam" id="PF01058"/>
    </source>
</evidence>
<accession>A0A0V8LXH3</accession>
<evidence type="ECO:0000313" key="8">
    <source>
        <dbReference type="EMBL" id="KSV16204.1"/>
    </source>
</evidence>
<dbReference type="InterPro" id="IPR006137">
    <property type="entry name" value="NADH_UbQ_OxRdtase-like_20kDa"/>
</dbReference>
<dbReference type="PANTHER" id="PTHR42989">
    <property type="entry name" value="HYDROGENASE-4 COMPONENT I"/>
    <property type="match status" value="1"/>
</dbReference>
<evidence type="ECO:0000313" key="9">
    <source>
        <dbReference type="Proteomes" id="UP000053577"/>
    </source>
</evidence>
<protein>
    <submittedName>
        <fullName evidence="8">Formate hydrogenlyase</fullName>
    </submittedName>
</protein>